<evidence type="ECO:0000256" key="3">
    <source>
        <dbReference type="ARBA" id="ARBA00023315"/>
    </source>
</evidence>
<dbReference type="SUPFAM" id="SSF55729">
    <property type="entry name" value="Acyl-CoA N-acyltransferases (Nat)"/>
    <property type="match status" value="1"/>
</dbReference>
<dbReference type="CDD" id="cd04301">
    <property type="entry name" value="NAT_SF"/>
    <property type="match status" value="1"/>
</dbReference>
<dbReference type="PROSITE" id="PS51186">
    <property type="entry name" value="GNAT"/>
    <property type="match status" value="1"/>
</dbReference>
<dbReference type="InterPro" id="IPR000182">
    <property type="entry name" value="GNAT_dom"/>
</dbReference>
<comment type="similarity">
    <text evidence="1">Belongs to the acetyltransferase family.</text>
</comment>
<dbReference type="InterPro" id="IPR051016">
    <property type="entry name" value="Diverse_Substrate_AcTransf"/>
</dbReference>
<evidence type="ECO:0000313" key="5">
    <source>
        <dbReference type="EMBL" id="GAB1303078.1"/>
    </source>
</evidence>
<dbReference type="Gene3D" id="3.40.630.30">
    <property type="match status" value="1"/>
</dbReference>
<dbReference type="Pfam" id="PF00583">
    <property type="entry name" value="Acetyltransf_1"/>
    <property type="match status" value="1"/>
</dbReference>
<dbReference type="EMBL" id="BAAFST010000020">
    <property type="protein sequence ID" value="GAB1303078.1"/>
    <property type="molecule type" value="Genomic_DNA"/>
</dbReference>
<dbReference type="PANTHER" id="PTHR10545">
    <property type="entry name" value="DIAMINE N-ACETYLTRANSFERASE"/>
    <property type="match status" value="1"/>
</dbReference>
<evidence type="ECO:0000256" key="1">
    <source>
        <dbReference type="ARBA" id="ARBA00008694"/>
    </source>
</evidence>
<accession>A0ABQ0FV08</accession>
<keyword evidence="3" id="KW-0012">Acyltransferase</keyword>
<comment type="caution">
    <text evidence="5">The sequence shown here is derived from an EMBL/GenBank/DDBJ whole genome shotgun (WGS) entry which is preliminary data.</text>
</comment>
<keyword evidence="6" id="KW-1185">Reference proteome</keyword>
<keyword evidence="2" id="KW-0808">Transferase</keyword>
<evidence type="ECO:0000256" key="2">
    <source>
        <dbReference type="ARBA" id="ARBA00022679"/>
    </source>
</evidence>
<organism evidence="5 6">
    <name type="scientific">Apodemus speciosus</name>
    <name type="common">Large Japanese field mouse</name>
    <dbReference type="NCBI Taxonomy" id="105296"/>
    <lineage>
        <taxon>Eukaryota</taxon>
        <taxon>Metazoa</taxon>
        <taxon>Chordata</taxon>
        <taxon>Craniata</taxon>
        <taxon>Vertebrata</taxon>
        <taxon>Euteleostomi</taxon>
        <taxon>Mammalia</taxon>
        <taxon>Eutheria</taxon>
        <taxon>Euarchontoglires</taxon>
        <taxon>Glires</taxon>
        <taxon>Rodentia</taxon>
        <taxon>Myomorpha</taxon>
        <taxon>Muroidea</taxon>
        <taxon>Muridae</taxon>
        <taxon>Murinae</taxon>
        <taxon>Apodemus</taxon>
    </lineage>
</organism>
<gene>
    <name evidence="5" type="ORF">APTSU1_001831900</name>
</gene>
<sequence length="149" mass="17162">MELASYEGVQEKVSLTEMDLFRDGFGEKPLFYCLIAEAPSKQTESGVKTIGFAMYYFTYDPRIGKLLHLEDFYITEDYQGLGIGANMLKKLSQIAINTDCCGMQFLVIIWNQDSVEYYTRLGALDLSCEEGWHLFRFNMEDLLELAEEE</sequence>
<reference evidence="5 6" key="1">
    <citation type="submission" date="2024-08" db="EMBL/GenBank/DDBJ databases">
        <title>The draft genome of Apodemus speciosus.</title>
        <authorList>
            <person name="Nabeshima K."/>
            <person name="Suzuki S."/>
            <person name="Onuma M."/>
        </authorList>
    </citation>
    <scope>NUCLEOTIDE SEQUENCE [LARGE SCALE GENOMIC DNA]</scope>
    <source>
        <strain evidence="5">IB14-021</strain>
    </source>
</reference>
<feature type="domain" description="N-acetyltransferase" evidence="4">
    <location>
        <begin position="4"/>
        <end position="144"/>
    </location>
</feature>
<dbReference type="Proteomes" id="UP001623349">
    <property type="component" value="Unassembled WGS sequence"/>
</dbReference>
<evidence type="ECO:0000313" key="6">
    <source>
        <dbReference type="Proteomes" id="UP001623349"/>
    </source>
</evidence>
<dbReference type="PANTHER" id="PTHR10545:SF63">
    <property type="entry name" value="SPERMIDINE_SPERMINE N(1)-ACETYLTRANSFERASE-LIKE PROTEIN 1"/>
    <property type="match status" value="1"/>
</dbReference>
<protein>
    <submittedName>
        <fullName evidence="5">Spermidine/spermine N(1)-acetyltransferase-like protein 1</fullName>
    </submittedName>
</protein>
<dbReference type="InterPro" id="IPR016181">
    <property type="entry name" value="Acyl_CoA_acyltransferase"/>
</dbReference>
<evidence type="ECO:0000259" key="4">
    <source>
        <dbReference type="PROSITE" id="PS51186"/>
    </source>
</evidence>
<proteinExistence type="inferred from homology"/>
<name>A0ABQ0FV08_APOSI</name>